<evidence type="ECO:0000256" key="4">
    <source>
        <dbReference type="RuleBase" id="RU004378"/>
    </source>
</evidence>
<evidence type="ECO:0000313" key="6">
    <source>
        <dbReference type="EMBL" id="KAH9645988.1"/>
    </source>
</evidence>
<gene>
    <name evidence="6" type="ORF">HF086_014193</name>
</gene>
<dbReference type="InterPro" id="IPR002635">
    <property type="entry name" value="Chorion"/>
</dbReference>
<dbReference type="EMBL" id="JACEFF010000004">
    <property type="protein sequence ID" value="KAH9645988.1"/>
    <property type="molecule type" value="Genomic_DNA"/>
</dbReference>
<evidence type="ECO:0000256" key="2">
    <source>
        <dbReference type="ARBA" id="ARBA00005906"/>
    </source>
</evidence>
<comment type="function">
    <text evidence="1">This protein is one of many from the eggshell of the gypsy moth.</text>
</comment>
<evidence type="ECO:0000256" key="1">
    <source>
        <dbReference type="ARBA" id="ARBA00002085"/>
    </source>
</evidence>
<keyword evidence="3" id="KW-0677">Repeat</keyword>
<feature type="chain" id="PRO_5037526824" evidence="5">
    <location>
        <begin position="22"/>
        <end position="95"/>
    </location>
</feature>
<protein>
    <submittedName>
        <fullName evidence="6">Uncharacterized protein</fullName>
    </submittedName>
</protein>
<reference evidence="6" key="1">
    <citation type="journal article" date="2021" name="G3 (Bethesda)">
        <title>Genome and transcriptome analysis of the beet armyworm Spodoptera exigua reveals targets for pest control. .</title>
        <authorList>
            <person name="Simon S."/>
            <person name="Breeschoten T."/>
            <person name="Jansen H.J."/>
            <person name="Dirks R.P."/>
            <person name="Schranz M.E."/>
            <person name="Ros V.I.D."/>
        </authorList>
    </citation>
    <scope>NUCLEOTIDE SEQUENCE</scope>
    <source>
        <strain evidence="6">TB_SE_WUR_2020</strain>
    </source>
</reference>
<evidence type="ECO:0000256" key="5">
    <source>
        <dbReference type="SAM" id="SignalP"/>
    </source>
</evidence>
<keyword evidence="5" id="KW-0732">Signal</keyword>
<dbReference type="GO" id="GO:0007304">
    <property type="term" value="P:chorion-containing eggshell formation"/>
    <property type="evidence" value="ECO:0007669"/>
    <property type="project" value="InterPro"/>
</dbReference>
<comment type="caution">
    <text evidence="6">The sequence shown here is derived from an EMBL/GenBank/DDBJ whole genome shotgun (WGS) entry which is preliminary data.</text>
</comment>
<feature type="signal peptide" evidence="5">
    <location>
        <begin position="1"/>
        <end position="21"/>
    </location>
</feature>
<dbReference type="GO" id="GO:0005213">
    <property type="term" value="F:structural constituent of egg chorion"/>
    <property type="evidence" value="ECO:0007669"/>
    <property type="project" value="InterPro"/>
</dbReference>
<name>A0A922N0I3_SPOEX</name>
<organism evidence="6 7">
    <name type="scientific">Spodoptera exigua</name>
    <name type="common">Beet armyworm</name>
    <name type="synonym">Noctua fulgens</name>
    <dbReference type="NCBI Taxonomy" id="7107"/>
    <lineage>
        <taxon>Eukaryota</taxon>
        <taxon>Metazoa</taxon>
        <taxon>Ecdysozoa</taxon>
        <taxon>Arthropoda</taxon>
        <taxon>Hexapoda</taxon>
        <taxon>Insecta</taxon>
        <taxon>Pterygota</taxon>
        <taxon>Neoptera</taxon>
        <taxon>Endopterygota</taxon>
        <taxon>Lepidoptera</taxon>
        <taxon>Glossata</taxon>
        <taxon>Ditrysia</taxon>
        <taxon>Noctuoidea</taxon>
        <taxon>Noctuidae</taxon>
        <taxon>Amphipyrinae</taxon>
        <taxon>Spodoptera</taxon>
    </lineage>
</organism>
<proteinExistence type="inferred from homology"/>
<dbReference type="GO" id="GO:0042600">
    <property type="term" value="C:egg chorion"/>
    <property type="evidence" value="ECO:0007669"/>
    <property type="project" value="InterPro"/>
</dbReference>
<evidence type="ECO:0000256" key="3">
    <source>
        <dbReference type="ARBA" id="ARBA00022737"/>
    </source>
</evidence>
<dbReference type="Pfam" id="PF01723">
    <property type="entry name" value="Chorion_1"/>
    <property type="match status" value="1"/>
</dbReference>
<comment type="similarity">
    <text evidence="2 4">Belongs to the chorion protein family.</text>
</comment>
<accession>A0A922N0I3</accession>
<dbReference type="Proteomes" id="UP000814243">
    <property type="component" value="Unassembled WGS sequence"/>
</dbReference>
<dbReference type="AlphaFoldDB" id="A0A922N0I3"/>
<sequence>MSTFAFVFLCIQACLVQSIFSQCTSRAAVADISGLTGPYGFAASYGLTAPCGRTGPYGLAARCSWHFRSLRSDFSIILRWPGLPWYSSLRRYWRR</sequence>
<evidence type="ECO:0000313" key="7">
    <source>
        <dbReference type="Proteomes" id="UP000814243"/>
    </source>
</evidence>